<keyword evidence="2" id="KW-1185">Reference proteome</keyword>
<dbReference type="AlphaFoldDB" id="A0A0V1G1B6"/>
<proteinExistence type="predicted"/>
<gene>
    <name evidence="1" type="ORF">T4D_1731</name>
</gene>
<reference evidence="1 2" key="1">
    <citation type="submission" date="2015-01" db="EMBL/GenBank/DDBJ databases">
        <title>Evolution of Trichinella species and genotypes.</title>
        <authorList>
            <person name="Korhonen P.K."/>
            <person name="Edoardo P."/>
            <person name="Giuseppe L.R."/>
            <person name="Gasser R.B."/>
        </authorList>
    </citation>
    <scope>NUCLEOTIDE SEQUENCE [LARGE SCALE GENOMIC DNA]</scope>
    <source>
        <strain evidence="1">ISS470</strain>
    </source>
</reference>
<feature type="non-terminal residue" evidence="1">
    <location>
        <position position="1"/>
    </location>
</feature>
<evidence type="ECO:0000313" key="1">
    <source>
        <dbReference type="EMBL" id="KRY92102.1"/>
    </source>
</evidence>
<name>A0A0V1G1B6_TRIPS</name>
<sequence length="210" mass="24081">LYFPCPFVIFAVICNRCDQISSTACSPIEFCPSCMLQKLLLSACVEHIFEARHINTTTTFVGCETFTFVQKASSQAIQARLLAWITTLNYYYYYYYYYCYYYNSNSLSRYCRSFEEASRDLPLRVDGVGFPVELVARACRCPQAAVSGDLVGRITVCERLLLLDRFDGSPALGQCDPSRFVSIQMLYIQLIQPVTFSIFLEDVHQISRHD</sequence>
<accession>A0A0V1G1B6</accession>
<organism evidence="1 2">
    <name type="scientific">Trichinella pseudospiralis</name>
    <name type="common">Parasitic roundworm</name>
    <dbReference type="NCBI Taxonomy" id="6337"/>
    <lineage>
        <taxon>Eukaryota</taxon>
        <taxon>Metazoa</taxon>
        <taxon>Ecdysozoa</taxon>
        <taxon>Nematoda</taxon>
        <taxon>Enoplea</taxon>
        <taxon>Dorylaimia</taxon>
        <taxon>Trichinellida</taxon>
        <taxon>Trichinellidae</taxon>
        <taxon>Trichinella</taxon>
    </lineage>
</organism>
<comment type="caution">
    <text evidence="1">The sequence shown here is derived from an EMBL/GenBank/DDBJ whole genome shotgun (WGS) entry which is preliminary data.</text>
</comment>
<dbReference type="EMBL" id="JYDT01000009">
    <property type="protein sequence ID" value="KRY92102.1"/>
    <property type="molecule type" value="Genomic_DNA"/>
</dbReference>
<dbReference type="Proteomes" id="UP000054995">
    <property type="component" value="Unassembled WGS sequence"/>
</dbReference>
<dbReference type="OrthoDB" id="10626745at2759"/>
<evidence type="ECO:0000313" key="2">
    <source>
        <dbReference type="Proteomes" id="UP000054995"/>
    </source>
</evidence>
<protein>
    <submittedName>
        <fullName evidence="1">Uncharacterized protein</fullName>
    </submittedName>
</protein>